<dbReference type="PANTHER" id="PTHR24067">
    <property type="entry name" value="UBIQUITIN-CONJUGATING ENZYME E2"/>
    <property type="match status" value="1"/>
</dbReference>
<dbReference type="Gene3D" id="3.10.110.10">
    <property type="entry name" value="Ubiquitin Conjugating Enzyme"/>
    <property type="match status" value="1"/>
</dbReference>
<dbReference type="SMART" id="SM00212">
    <property type="entry name" value="UBCc"/>
    <property type="match status" value="1"/>
</dbReference>
<dbReference type="PROSITE" id="PS50127">
    <property type="entry name" value="UBC_2"/>
    <property type="match status" value="1"/>
</dbReference>
<feature type="compositionally biased region" description="Low complexity" evidence="1">
    <location>
        <begin position="201"/>
        <end position="214"/>
    </location>
</feature>
<dbReference type="EMBL" id="KV919092">
    <property type="protein sequence ID" value="OSX72016.1"/>
    <property type="molecule type" value="Genomic_DNA"/>
</dbReference>
<dbReference type="InterPro" id="IPR016135">
    <property type="entry name" value="UBQ-conjugating_enzyme/RWD"/>
</dbReference>
<protein>
    <recommendedName>
        <fullName evidence="2">UBC core domain-containing protein</fullName>
    </recommendedName>
</protein>
<evidence type="ECO:0000259" key="2">
    <source>
        <dbReference type="PROSITE" id="PS50127"/>
    </source>
</evidence>
<name>A0A1X6NU25_PORUM</name>
<sequence>MARGSGSASGNGMQSSAAVKRILKEVAELAAESERPGALFTAAPLESDLFEMHFTVRGPPETAFEGGLYHGRILLPPEYPLKAPEIMFLTPNGRFETGTRICLSVTSHHEELWQPSWGIRTILTALVGFMPSKPTGLGALDYPDKERKALAKKSLGYVCPRCGAAVATQLPPMAVARPAPVAPSASAAASVEPLVAAAEAGSTATAPTVTEAVPSSGDSPMSTAAAVDVASHTAGPAGAPAPQPVAAAGIAAMAGAPATSLSGASPSPATVSASPAGAASVETPQPTVAAELRQRGTATEDAATAPEQAAAVLRRPSGDRDVANDSGGEETLLMAAWFVASVIGGLLARRLALALF</sequence>
<gene>
    <name evidence="3" type="ORF">BU14_0482s0010</name>
</gene>
<organism evidence="3 4">
    <name type="scientific">Porphyra umbilicalis</name>
    <name type="common">Purple laver</name>
    <name type="synonym">Red alga</name>
    <dbReference type="NCBI Taxonomy" id="2786"/>
    <lineage>
        <taxon>Eukaryota</taxon>
        <taxon>Rhodophyta</taxon>
        <taxon>Bangiophyceae</taxon>
        <taxon>Bangiales</taxon>
        <taxon>Bangiaceae</taxon>
        <taxon>Porphyra</taxon>
    </lineage>
</organism>
<dbReference type="FunFam" id="3.10.110.10:FF:000086">
    <property type="entry name" value="Ubiquitin-conjugating enzyme E2 J1"/>
    <property type="match status" value="1"/>
</dbReference>
<dbReference type="Pfam" id="PF00179">
    <property type="entry name" value="UQ_con"/>
    <property type="match status" value="1"/>
</dbReference>
<proteinExistence type="predicted"/>
<keyword evidence="4" id="KW-1185">Reference proteome</keyword>
<feature type="domain" description="UBC core" evidence="2">
    <location>
        <begin position="17"/>
        <end position="170"/>
    </location>
</feature>
<dbReference type="OrthoDB" id="1158011at2759"/>
<feature type="region of interest" description="Disordered" evidence="1">
    <location>
        <begin position="201"/>
        <end position="222"/>
    </location>
</feature>
<dbReference type="InterPro" id="IPR000608">
    <property type="entry name" value="UBC"/>
</dbReference>
<evidence type="ECO:0000313" key="4">
    <source>
        <dbReference type="Proteomes" id="UP000218209"/>
    </source>
</evidence>
<evidence type="ECO:0000256" key="1">
    <source>
        <dbReference type="SAM" id="MobiDB-lite"/>
    </source>
</evidence>
<reference evidence="3 4" key="1">
    <citation type="submission" date="2017-03" db="EMBL/GenBank/DDBJ databases">
        <title>WGS assembly of Porphyra umbilicalis.</title>
        <authorList>
            <person name="Brawley S.H."/>
            <person name="Blouin N.A."/>
            <person name="Ficko-Blean E."/>
            <person name="Wheeler G.L."/>
            <person name="Lohr M."/>
            <person name="Goodson H.V."/>
            <person name="Jenkins J.W."/>
            <person name="Blaby-Haas C.E."/>
            <person name="Helliwell K.E."/>
            <person name="Chan C."/>
            <person name="Marriage T."/>
            <person name="Bhattacharya D."/>
            <person name="Klein A.S."/>
            <person name="Badis Y."/>
            <person name="Brodie J."/>
            <person name="Cao Y."/>
            <person name="Collen J."/>
            <person name="Dittami S.M."/>
            <person name="Gachon C.M."/>
            <person name="Green B.R."/>
            <person name="Karpowicz S."/>
            <person name="Kim J.W."/>
            <person name="Kudahl U."/>
            <person name="Lin S."/>
            <person name="Michel G."/>
            <person name="Mittag M."/>
            <person name="Olson B.J."/>
            <person name="Pangilinan J."/>
            <person name="Peng Y."/>
            <person name="Qiu H."/>
            <person name="Shu S."/>
            <person name="Singer J.T."/>
            <person name="Smith A.G."/>
            <person name="Sprecher B.N."/>
            <person name="Wagner V."/>
            <person name="Wang W."/>
            <person name="Wang Z.-Y."/>
            <person name="Yan J."/>
            <person name="Yarish C."/>
            <person name="Zoeuner-Riek S."/>
            <person name="Zhuang Y."/>
            <person name="Zou Y."/>
            <person name="Lindquist E.A."/>
            <person name="Grimwood J."/>
            <person name="Barry K."/>
            <person name="Rokhsar D.S."/>
            <person name="Schmutz J."/>
            <person name="Stiller J.W."/>
            <person name="Grossman A.R."/>
            <person name="Prochnik S.E."/>
        </authorList>
    </citation>
    <scope>NUCLEOTIDE SEQUENCE [LARGE SCALE GENOMIC DNA]</scope>
    <source>
        <strain evidence="3">4086291</strain>
    </source>
</reference>
<dbReference type="Proteomes" id="UP000218209">
    <property type="component" value="Unassembled WGS sequence"/>
</dbReference>
<feature type="compositionally biased region" description="Low complexity" evidence="1">
    <location>
        <begin position="258"/>
        <end position="281"/>
    </location>
</feature>
<feature type="region of interest" description="Disordered" evidence="1">
    <location>
        <begin position="258"/>
        <end position="284"/>
    </location>
</feature>
<dbReference type="CDD" id="cd23799">
    <property type="entry name" value="UBCc_UBE2J"/>
    <property type="match status" value="1"/>
</dbReference>
<evidence type="ECO:0000313" key="3">
    <source>
        <dbReference type="EMBL" id="OSX72016.1"/>
    </source>
</evidence>
<accession>A0A1X6NU25</accession>
<dbReference type="InterPro" id="IPR050113">
    <property type="entry name" value="Ub_conjugating_enzyme"/>
</dbReference>
<dbReference type="AlphaFoldDB" id="A0A1X6NU25"/>
<dbReference type="SUPFAM" id="SSF54495">
    <property type="entry name" value="UBC-like"/>
    <property type="match status" value="1"/>
</dbReference>